<gene>
    <name evidence="1" type="ORF">C1H46_045511</name>
</gene>
<protein>
    <submittedName>
        <fullName evidence="1">Uncharacterized protein</fullName>
    </submittedName>
</protein>
<dbReference type="EMBL" id="VIEB01006411">
    <property type="protein sequence ID" value="TQD68956.1"/>
    <property type="molecule type" value="Genomic_DNA"/>
</dbReference>
<dbReference type="AlphaFoldDB" id="A0A540K3Z9"/>
<proteinExistence type="predicted"/>
<reference evidence="1 2" key="1">
    <citation type="journal article" date="2019" name="G3 (Bethesda)">
        <title>Sequencing of a Wild Apple (Malus baccata) Genome Unravels the Differences Between Cultivated and Wild Apple Species Regarding Disease Resistance and Cold Tolerance.</title>
        <authorList>
            <person name="Chen X."/>
        </authorList>
    </citation>
    <scope>NUCLEOTIDE SEQUENCE [LARGE SCALE GENOMIC DNA]</scope>
    <source>
        <strain evidence="2">cv. Shandingzi</strain>
        <tissue evidence="1">Leaves</tissue>
    </source>
</reference>
<dbReference type="Proteomes" id="UP000315295">
    <property type="component" value="Unassembled WGS sequence"/>
</dbReference>
<organism evidence="1 2">
    <name type="scientific">Malus baccata</name>
    <name type="common">Siberian crab apple</name>
    <name type="synonym">Pyrus baccata</name>
    <dbReference type="NCBI Taxonomy" id="106549"/>
    <lineage>
        <taxon>Eukaryota</taxon>
        <taxon>Viridiplantae</taxon>
        <taxon>Streptophyta</taxon>
        <taxon>Embryophyta</taxon>
        <taxon>Tracheophyta</taxon>
        <taxon>Spermatophyta</taxon>
        <taxon>Magnoliopsida</taxon>
        <taxon>eudicotyledons</taxon>
        <taxon>Gunneridae</taxon>
        <taxon>Pentapetalae</taxon>
        <taxon>rosids</taxon>
        <taxon>fabids</taxon>
        <taxon>Rosales</taxon>
        <taxon>Rosaceae</taxon>
        <taxon>Amygdaloideae</taxon>
        <taxon>Maleae</taxon>
        <taxon>Malus</taxon>
    </lineage>
</organism>
<comment type="caution">
    <text evidence="1">The sequence shown here is derived from an EMBL/GenBank/DDBJ whole genome shotgun (WGS) entry which is preliminary data.</text>
</comment>
<keyword evidence="2" id="KW-1185">Reference proteome</keyword>
<sequence>MHRSQAELIFNLYKQIDPNSLCLKLAHLLQFSPAVEAQTSVSKMHLTKTILGSSLENT</sequence>
<evidence type="ECO:0000313" key="2">
    <source>
        <dbReference type="Proteomes" id="UP000315295"/>
    </source>
</evidence>
<accession>A0A540K3Z9</accession>
<name>A0A540K3Z9_MALBA</name>
<evidence type="ECO:0000313" key="1">
    <source>
        <dbReference type="EMBL" id="TQD68956.1"/>
    </source>
</evidence>